<evidence type="ECO:0000256" key="2">
    <source>
        <dbReference type="SAM" id="MobiDB-lite"/>
    </source>
</evidence>
<dbReference type="InterPro" id="IPR052913">
    <property type="entry name" value="Glycopeptide_resist_protein"/>
</dbReference>
<feature type="compositionally biased region" description="Acidic residues" evidence="2">
    <location>
        <begin position="32"/>
        <end position="41"/>
    </location>
</feature>
<accession>A0A0P9CY12</accession>
<dbReference type="Pfam" id="PF07501">
    <property type="entry name" value="G5"/>
    <property type="match status" value="1"/>
</dbReference>
<dbReference type="SMART" id="SM01208">
    <property type="entry name" value="G5"/>
    <property type="match status" value="1"/>
</dbReference>
<feature type="region of interest" description="Disordered" evidence="2">
    <location>
        <begin position="1"/>
        <end position="53"/>
    </location>
</feature>
<evidence type="ECO:0000256" key="3">
    <source>
        <dbReference type="SAM" id="Phobius"/>
    </source>
</evidence>
<keyword evidence="1" id="KW-0732">Signal</keyword>
<dbReference type="SUPFAM" id="SSF143985">
    <property type="entry name" value="L,D-transpeptidase pre-catalytic domain-like"/>
    <property type="match status" value="1"/>
</dbReference>
<keyword evidence="3" id="KW-1133">Transmembrane helix</keyword>
<dbReference type="InterPro" id="IPR007391">
    <property type="entry name" value="Vancomycin_resist_VanW"/>
</dbReference>
<protein>
    <submittedName>
        <fullName evidence="5">Vanomycin resistance protein VanB</fullName>
    </submittedName>
</protein>
<feature type="transmembrane region" description="Helical" evidence="3">
    <location>
        <begin position="62"/>
        <end position="83"/>
    </location>
</feature>
<dbReference type="PATRIC" id="fig|186479.3.peg.63"/>
<evidence type="ECO:0000259" key="4">
    <source>
        <dbReference type="SMART" id="SM01208"/>
    </source>
</evidence>
<dbReference type="Pfam" id="PF04294">
    <property type="entry name" value="VanW"/>
    <property type="match status" value="1"/>
</dbReference>
<evidence type="ECO:0000256" key="1">
    <source>
        <dbReference type="ARBA" id="ARBA00022729"/>
    </source>
</evidence>
<evidence type="ECO:0000313" key="5">
    <source>
        <dbReference type="EMBL" id="KPV51247.1"/>
    </source>
</evidence>
<dbReference type="InterPro" id="IPR022029">
    <property type="entry name" value="YoaR-like_PG-bd"/>
</dbReference>
<name>A0A0P9CY12_9CHLR</name>
<keyword evidence="3" id="KW-0472">Membrane</keyword>
<dbReference type="PANTHER" id="PTHR35788:SF1">
    <property type="entry name" value="EXPORTED PROTEIN"/>
    <property type="match status" value="1"/>
</dbReference>
<dbReference type="AlphaFoldDB" id="A0A0P9CY12"/>
<dbReference type="Proteomes" id="UP000050509">
    <property type="component" value="Unassembled WGS sequence"/>
</dbReference>
<dbReference type="Pfam" id="PF12229">
    <property type="entry name" value="PG_binding_4"/>
    <property type="match status" value="2"/>
</dbReference>
<dbReference type="EMBL" id="LJCR01001000">
    <property type="protein sequence ID" value="KPV51247.1"/>
    <property type="molecule type" value="Genomic_DNA"/>
</dbReference>
<dbReference type="PANTHER" id="PTHR35788">
    <property type="entry name" value="EXPORTED PROTEIN-RELATED"/>
    <property type="match status" value="1"/>
</dbReference>
<keyword evidence="6" id="KW-1185">Reference proteome</keyword>
<evidence type="ECO:0000313" key="6">
    <source>
        <dbReference type="Proteomes" id="UP000050509"/>
    </source>
</evidence>
<dbReference type="InterPro" id="IPR038054">
    <property type="entry name" value="LD_TPept-like_central_sf"/>
</dbReference>
<feature type="domain" description="G5" evidence="4">
    <location>
        <begin position="566"/>
        <end position="641"/>
    </location>
</feature>
<comment type="caution">
    <text evidence="5">The sequence shown here is derived from an EMBL/GenBank/DDBJ whole genome shotgun (WGS) entry which is preliminary data.</text>
</comment>
<sequence length="641" mass="69685">MPDKYYQEYGPISRRRATRRPYDDPAPTAAEPFDENDDFADEGWSQRASHTRRPVRARRRGLAPLLFVVLLGVAVFATLPYALGLWSGDRVADGVSLQGVPMAGKSAAEVRALLDERYAAFQRTPITLTFEGRSWTPTLAQLGVQFDPADVAAEVLAAGHSGGPLTRVRELWAIWRGGLDLAPRMSLDTRALHAYLNTIPTTVEQPPRDAALSIAEGKVLPTPAQIGRQVLASDTTAEIASALQTLAPQTVTLRTRTLEPRITDAALAPATATAQQLLSQPLTLRQGEQQWVWDANKIAELISIAPEGRQLAVRVDADRLTKAVQKLAQIVDTGTSEPRLAFRSGKVQIAEPGQDGWKLKQEAAAQEISQTLQLAQREIALPVEQIAPQVTAKSLPSLGINELVGEGKTSFAGSASYRITNIKAGAARMDGVLIAPGEEFSFNTQLGAVDESNGFVQGYAVIGNRTQLEWGGGVCQDSTTVFRAAFWAGLPITERHAHPFYISWYDDFSYPGDSAPGMDATIFTGVLDLKFVNDTGNWLLMEAKVDEAAEVLTVRLYGTKPNRTVEARGPDVTKIVPAPSNPVYVDDNTLAAGTVKQTDHARRGMDISVYRVITENGVQKTPETFFTRFKAWPNVFARGTG</sequence>
<dbReference type="Gene3D" id="3.10.20.800">
    <property type="match status" value="1"/>
</dbReference>
<reference evidence="5 6" key="1">
    <citation type="submission" date="2015-09" db="EMBL/GenBank/DDBJ databases">
        <title>Draft genome sequence of Kouleothrix aurantiaca JCM 19913.</title>
        <authorList>
            <person name="Hemp J."/>
        </authorList>
    </citation>
    <scope>NUCLEOTIDE SEQUENCE [LARGE SCALE GENOMIC DNA]</scope>
    <source>
        <strain evidence="5 6">COM-B</strain>
    </source>
</reference>
<organism evidence="5 6">
    <name type="scientific">Kouleothrix aurantiaca</name>
    <dbReference type="NCBI Taxonomy" id="186479"/>
    <lineage>
        <taxon>Bacteria</taxon>
        <taxon>Bacillati</taxon>
        <taxon>Chloroflexota</taxon>
        <taxon>Chloroflexia</taxon>
        <taxon>Chloroflexales</taxon>
        <taxon>Roseiflexineae</taxon>
        <taxon>Roseiflexaceae</taxon>
        <taxon>Kouleothrix</taxon>
    </lineage>
</organism>
<keyword evidence="3" id="KW-0812">Transmembrane</keyword>
<proteinExistence type="predicted"/>
<gene>
    <name evidence="5" type="ORF">SE17_22320</name>
</gene>
<dbReference type="InterPro" id="IPR011098">
    <property type="entry name" value="G5_dom"/>
</dbReference>